<feature type="region of interest" description="Disordered" evidence="1">
    <location>
        <begin position="1"/>
        <end position="177"/>
    </location>
</feature>
<evidence type="ECO:0000313" key="3">
    <source>
        <dbReference type="Proteomes" id="UP001172684"/>
    </source>
</evidence>
<sequence length="177" mass="18424">MSDLSPTGPAQPTQQQAYETAGNPATSEPAEAAAAKQGSEAAADAPKTDQRVPSQQTSSVDEATPNAMGRGIRGAGPGEEAEGKTHEDMGRHKELDGQQMAMPGEGRVADAVEEKKGASGKQEDFVSDLDRKKAEQAPAREAMKAQRKEEVDVGGILGQRGGPANPVDKNNYPNSGD</sequence>
<comment type="caution">
    <text evidence="2">The sequence shown here is derived from an EMBL/GenBank/DDBJ whole genome shotgun (WGS) entry which is preliminary data.</text>
</comment>
<feature type="compositionally biased region" description="Basic and acidic residues" evidence="1">
    <location>
        <begin position="107"/>
        <end position="135"/>
    </location>
</feature>
<dbReference type="Proteomes" id="UP001172684">
    <property type="component" value="Unassembled WGS sequence"/>
</dbReference>
<name>A0ABQ9P4J2_9PEZI</name>
<evidence type="ECO:0000313" key="2">
    <source>
        <dbReference type="EMBL" id="KAJ9669297.1"/>
    </source>
</evidence>
<keyword evidence="3" id="KW-1185">Reference proteome</keyword>
<feature type="compositionally biased region" description="Polar residues" evidence="1">
    <location>
        <begin position="51"/>
        <end position="61"/>
    </location>
</feature>
<evidence type="ECO:0000256" key="1">
    <source>
        <dbReference type="SAM" id="MobiDB-lite"/>
    </source>
</evidence>
<gene>
    <name evidence="2" type="ORF">H2201_000649</name>
</gene>
<feature type="compositionally biased region" description="Low complexity" evidence="1">
    <location>
        <begin position="1"/>
        <end position="17"/>
    </location>
</feature>
<dbReference type="EMBL" id="JAPDRL010000003">
    <property type="protein sequence ID" value="KAJ9669297.1"/>
    <property type="molecule type" value="Genomic_DNA"/>
</dbReference>
<accession>A0ABQ9P4J2</accession>
<protein>
    <recommendedName>
        <fullName evidence="4">SMP domain-containing protein</fullName>
    </recommendedName>
</protein>
<feature type="compositionally biased region" description="Basic and acidic residues" evidence="1">
    <location>
        <begin position="81"/>
        <end position="96"/>
    </location>
</feature>
<organism evidence="2 3">
    <name type="scientific">Coniosporium apollinis</name>
    <dbReference type="NCBI Taxonomy" id="61459"/>
    <lineage>
        <taxon>Eukaryota</taxon>
        <taxon>Fungi</taxon>
        <taxon>Dikarya</taxon>
        <taxon>Ascomycota</taxon>
        <taxon>Pezizomycotina</taxon>
        <taxon>Dothideomycetes</taxon>
        <taxon>Dothideomycetes incertae sedis</taxon>
        <taxon>Coniosporium</taxon>
    </lineage>
</organism>
<proteinExistence type="predicted"/>
<evidence type="ECO:0008006" key="4">
    <source>
        <dbReference type="Google" id="ProtNLM"/>
    </source>
</evidence>
<reference evidence="2" key="1">
    <citation type="submission" date="2022-10" db="EMBL/GenBank/DDBJ databases">
        <title>Culturing micro-colonial fungi from biological soil crusts in the Mojave desert and describing Neophaeococcomyces mojavensis, and introducing the new genera and species Taxawa tesnikishii.</title>
        <authorList>
            <person name="Kurbessoian T."/>
            <person name="Stajich J.E."/>
        </authorList>
    </citation>
    <scope>NUCLEOTIDE SEQUENCE</scope>
    <source>
        <strain evidence="2">TK_1</strain>
    </source>
</reference>
<feature type="compositionally biased region" description="Basic and acidic residues" evidence="1">
    <location>
        <begin position="141"/>
        <end position="151"/>
    </location>
</feature>
<feature type="compositionally biased region" description="Low complexity" evidence="1">
    <location>
        <begin position="25"/>
        <end position="45"/>
    </location>
</feature>